<evidence type="ECO:0000256" key="6">
    <source>
        <dbReference type="ARBA" id="ARBA00023117"/>
    </source>
</evidence>
<evidence type="ECO:0000256" key="7">
    <source>
        <dbReference type="ARBA" id="ARBA00023242"/>
    </source>
</evidence>
<dbReference type="InterPro" id="IPR034732">
    <property type="entry name" value="EPHD"/>
</dbReference>
<dbReference type="SMART" id="SM00297">
    <property type="entry name" value="BROMO"/>
    <property type="match status" value="1"/>
</dbReference>
<dbReference type="InterPro" id="IPR019542">
    <property type="entry name" value="Enhancer_polycomb-like_N"/>
</dbReference>
<feature type="compositionally biased region" description="Basic residues" evidence="8">
    <location>
        <begin position="1117"/>
        <end position="1128"/>
    </location>
</feature>
<evidence type="ECO:0000256" key="2">
    <source>
        <dbReference type="ARBA" id="ARBA00022723"/>
    </source>
</evidence>
<feature type="region of interest" description="Disordered" evidence="8">
    <location>
        <begin position="779"/>
        <end position="847"/>
    </location>
</feature>
<dbReference type="Pfam" id="PF13832">
    <property type="entry name" value="zf-HC5HC2H_2"/>
    <property type="match status" value="1"/>
</dbReference>
<evidence type="ECO:0000313" key="9">
    <source>
        <dbReference type="EMBL" id="KAE8259362.1"/>
    </source>
</evidence>
<dbReference type="GO" id="GO:0006357">
    <property type="term" value="P:regulation of transcription by RNA polymerase II"/>
    <property type="evidence" value="ECO:0007669"/>
    <property type="project" value="TreeGrafter"/>
</dbReference>
<keyword evidence="2" id="KW-0479">Metal-binding</keyword>
<dbReference type="PROSITE" id="PS51805">
    <property type="entry name" value="EPHD"/>
    <property type="match status" value="1"/>
</dbReference>
<dbReference type="CDD" id="cd04369">
    <property type="entry name" value="Bromodomain"/>
    <property type="match status" value="1"/>
</dbReference>
<feature type="compositionally biased region" description="Polar residues" evidence="8">
    <location>
        <begin position="1054"/>
        <end position="1065"/>
    </location>
</feature>
<feature type="compositionally biased region" description="Acidic residues" evidence="8">
    <location>
        <begin position="1180"/>
        <end position="1208"/>
    </location>
</feature>
<evidence type="ECO:0000256" key="1">
    <source>
        <dbReference type="ARBA" id="ARBA00004123"/>
    </source>
</evidence>
<dbReference type="PANTHER" id="PTHR13793:SF107">
    <property type="entry name" value="BROMODOMAIN-CONTAINING PROTEIN HOMOLOG"/>
    <property type="match status" value="1"/>
</dbReference>
<reference evidence="9" key="1">
    <citation type="submission" date="2016-04" db="EMBL/GenBank/DDBJ databases">
        <authorList>
            <person name="Nguyen H.D."/>
            <person name="Samba Siva P."/>
            <person name="Cullis J."/>
            <person name="Levesque C.A."/>
            <person name="Hambleton S."/>
        </authorList>
    </citation>
    <scope>NUCLEOTIDE SEQUENCE</scope>
    <source>
        <strain evidence="9">DAOMC 236416</strain>
    </source>
</reference>
<feature type="compositionally biased region" description="Acidic residues" evidence="8">
    <location>
        <begin position="1096"/>
        <end position="1107"/>
    </location>
</feature>
<protein>
    <submittedName>
        <fullName evidence="9">Uncharacterized protein</fullName>
    </submittedName>
</protein>
<dbReference type="Proteomes" id="UP000077521">
    <property type="component" value="Unassembled WGS sequence"/>
</dbReference>
<dbReference type="Pfam" id="PF00439">
    <property type="entry name" value="Bromodomain"/>
    <property type="match status" value="1"/>
</dbReference>
<dbReference type="InterPro" id="IPR019787">
    <property type="entry name" value="Znf_PHD-finger"/>
</dbReference>
<keyword evidence="3" id="KW-0677">Repeat</keyword>
<evidence type="ECO:0000256" key="8">
    <source>
        <dbReference type="SAM" id="MobiDB-lite"/>
    </source>
</evidence>
<dbReference type="CDD" id="cd15492">
    <property type="entry name" value="PHD_BRPF_JADE_like"/>
    <property type="match status" value="1"/>
</dbReference>
<feature type="compositionally biased region" description="Low complexity" evidence="8">
    <location>
        <begin position="912"/>
        <end position="966"/>
    </location>
</feature>
<proteinExistence type="predicted"/>
<dbReference type="InterPro" id="IPR050701">
    <property type="entry name" value="Histone_Mod_Regulator"/>
</dbReference>
<dbReference type="PANTHER" id="PTHR13793">
    <property type="entry name" value="PHD FINGER PROTEINS"/>
    <property type="match status" value="1"/>
</dbReference>
<dbReference type="InterPro" id="IPR013083">
    <property type="entry name" value="Znf_RING/FYVE/PHD"/>
</dbReference>
<feature type="region of interest" description="Disordered" evidence="8">
    <location>
        <begin position="347"/>
        <end position="405"/>
    </location>
</feature>
<keyword evidence="6" id="KW-0103">Bromodomain</keyword>
<feature type="compositionally biased region" description="Basic residues" evidence="8">
    <location>
        <begin position="1237"/>
        <end position="1249"/>
    </location>
</feature>
<dbReference type="InterPro" id="IPR001965">
    <property type="entry name" value="Znf_PHD"/>
</dbReference>
<feature type="compositionally biased region" description="Polar residues" evidence="8">
    <location>
        <begin position="783"/>
        <end position="798"/>
    </location>
</feature>
<evidence type="ECO:0000256" key="4">
    <source>
        <dbReference type="ARBA" id="ARBA00022771"/>
    </source>
</evidence>
<dbReference type="InterPro" id="IPR036427">
    <property type="entry name" value="Bromodomain-like_sf"/>
</dbReference>
<name>A0A177TU43_9BASI</name>
<dbReference type="FunFam" id="3.30.40.10:FF:000008">
    <property type="entry name" value="Bromodomain containing 1, isoform CRA_a"/>
    <property type="match status" value="1"/>
</dbReference>
<keyword evidence="4" id="KW-0863">Zinc-finger</keyword>
<dbReference type="Gene3D" id="1.20.920.10">
    <property type="entry name" value="Bromodomain-like"/>
    <property type="match status" value="1"/>
</dbReference>
<feature type="region of interest" description="Disordered" evidence="8">
    <location>
        <begin position="877"/>
        <end position="972"/>
    </location>
</feature>
<dbReference type="SUPFAM" id="SSF63748">
    <property type="entry name" value="Tudor/PWWP/MBT"/>
    <property type="match status" value="1"/>
</dbReference>
<feature type="region of interest" description="Disordered" evidence="8">
    <location>
        <begin position="1039"/>
        <end position="1255"/>
    </location>
</feature>
<evidence type="ECO:0000313" key="10">
    <source>
        <dbReference type="Proteomes" id="UP000077521"/>
    </source>
</evidence>
<evidence type="ECO:0000256" key="3">
    <source>
        <dbReference type="ARBA" id="ARBA00022737"/>
    </source>
</evidence>
<keyword evidence="5" id="KW-0862">Zinc</keyword>
<keyword evidence="7" id="KW-0539">Nucleus</keyword>
<gene>
    <name evidence="9" type="ORF">A4X13_0g1066</name>
</gene>
<dbReference type="InterPro" id="IPR011011">
    <property type="entry name" value="Znf_FYVE_PHD"/>
</dbReference>
<feature type="compositionally biased region" description="Basic residues" evidence="8">
    <location>
        <begin position="801"/>
        <end position="813"/>
    </location>
</feature>
<dbReference type="SUPFAM" id="SSF47370">
    <property type="entry name" value="Bromodomain"/>
    <property type="match status" value="1"/>
</dbReference>
<feature type="compositionally biased region" description="Polar residues" evidence="8">
    <location>
        <begin position="882"/>
        <end position="893"/>
    </location>
</feature>
<dbReference type="Gene3D" id="2.30.30.140">
    <property type="match status" value="1"/>
</dbReference>
<evidence type="ECO:0000256" key="5">
    <source>
        <dbReference type="ARBA" id="ARBA00022833"/>
    </source>
</evidence>
<feature type="compositionally biased region" description="Low complexity" evidence="8">
    <location>
        <begin position="1074"/>
        <end position="1095"/>
    </location>
</feature>
<accession>A0A177TU43</accession>
<dbReference type="PROSITE" id="PS50016">
    <property type="entry name" value="ZF_PHD_2"/>
    <property type="match status" value="1"/>
</dbReference>
<dbReference type="PRINTS" id="PR00503">
    <property type="entry name" value="BROMODOMAIN"/>
</dbReference>
<dbReference type="SMART" id="SM00249">
    <property type="entry name" value="PHD"/>
    <property type="match status" value="2"/>
</dbReference>
<dbReference type="PROSITE" id="PS50014">
    <property type="entry name" value="BROMODOMAIN_2"/>
    <property type="match status" value="1"/>
</dbReference>
<comment type="subcellular location">
    <subcellularLocation>
        <location evidence="1">Nucleus</location>
    </subcellularLocation>
</comment>
<dbReference type="Pfam" id="PF00855">
    <property type="entry name" value="PWWP"/>
    <property type="match status" value="1"/>
</dbReference>
<comment type="caution">
    <text evidence="9">The sequence shown here is derived from an EMBL/GenBank/DDBJ whole genome shotgun (WGS) entry which is preliminary data.</text>
</comment>
<dbReference type="InterPro" id="IPR001487">
    <property type="entry name" value="Bromodomain"/>
</dbReference>
<keyword evidence="10" id="KW-1185">Reference proteome</keyword>
<dbReference type="EMBL" id="LWDF02000039">
    <property type="protein sequence ID" value="KAE8259362.1"/>
    <property type="molecule type" value="Genomic_DNA"/>
</dbReference>
<dbReference type="PROSITE" id="PS50812">
    <property type="entry name" value="PWWP"/>
    <property type="match status" value="1"/>
</dbReference>
<dbReference type="GO" id="GO:0008270">
    <property type="term" value="F:zinc ion binding"/>
    <property type="evidence" value="ECO:0007669"/>
    <property type="project" value="UniProtKB-KW"/>
</dbReference>
<dbReference type="InterPro" id="IPR000313">
    <property type="entry name" value="PWWP_dom"/>
</dbReference>
<feature type="compositionally biased region" description="Acidic residues" evidence="8">
    <location>
        <begin position="1159"/>
        <end position="1172"/>
    </location>
</feature>
<feature type="compositionally biased region" description="Polar residues" evidence="8">
    <location>
        <begin position="369"/>
        <end position="379"/>
    </location>
</feature>
<dbReference type="Pfam" id="PF10513">
    <property type="entry name" value="EPL1"/>
    <property type="match status" value="1"/>
</dbReference>
<sequence length="1363" mass="151319">MPIPTTPPYPPLSFSLPKVSFRKIPAAEALELSVPAGVHERQFIEFGFNNGSEFVRPEHYLRYVEPVEAELKNRVEYDMDEQDQQWLDFINAERKRSQMDVVSYEIFEILMDRIEKEWFDLMKRVPKKTAAAAGDANGSDSVEDTRCAICDDGECENSNAIVFCDGCNLAAHQDCYGIPYIPEGQWLCRKCTVSPDRAVSCIFCPHEGGAFKQTSNGKWAHLLCAIWIPETGVSNPVYMEPIDSVETIPKARWKLNCYLCRQKVGACIQCDNRNCCVAFHVTCARDAGLLLRFTRARADSHKNNTGSGLGMDIAEAANIDTTEEGEKPAEIIRACCHKHLPKEVRAERERLGITFPTSLNPRGDDDDTPTGSRANTPMGGQSDHGGEYFSKKKKGKSASGPAALNGSAQLANGVVTPLGRTSKAARAYKKSYRAGPPLVPKYILDRVMEYTHKVRIRAKPLFVAQLARYWSLKREARRGASLLKRLHLEPWTAAPVPKEQAESEKAKKLQFLKLLREDLERVRMLAELSRKREREKHKQIEVLRSTLMGGLMFPYSTMLRKAFTEITSLDRQSLFTYPVSSVEVPDYYEIIKTPMDWNQISARLDQNAYTSVEAFRKDIQQVFTNARIYNKPDTAYHKLALKLDKAAEPVLAALEKTFATIHAEENTKMRLAVQAWKQEQETMRQQDGPTMSEDDLEHIVERLEGDLTFHFEPEALLLDLIEDPELCGLTEIKSDHAAVPNGDSHPVAVKVEGEASNSGKLNFVENLIRQDTTIPEDFLSDGTRATISPEMANSATMQSTRNRKKKGTKRSRTRTTSEGRPSKRTRTVTVGSVYGTPLAIESQPDLQPVEDKAIAEETPADPVESAEDVADETITAEIAPLESNSVSVSTSIQPEPEQKETDTAILPDTTLSSSSQGEASPSAQAEPPSSSISALSTPSLSSPEIVQAAGPAAAGAVVTAGPVPGGSQPVDNLLAERRSSASMEPTTLEVKDVSSWDTFKRFNSGWVLPEGTKRRSRPLTLKESAISIDRGPKEVASRTVSRIKTKESILAARASTSQIPSASTSEMKEEIANSSDLSPISSLSDSGSGSGSDSSDLSDAEDSDEQPSEGTPTLQTRSRRTRPRRQRRQAVDDGDPDEYVRDRNGRFSKGKRRAFTQALDDDTEDDAEEAGDEADKSDAENEDEDEEEEEEQEEEEEDDDDDDEDGEGDGSTMQVAHHLQRSSSLQGSKGGDDRLSGRRRGRVKMPRTKARGEGEPEDFIDRTFVWAKMTGYPFSPAVIVEPRLGSTEIPDEVLQAAKDPDEIHLVRFYGGQRAEWKWMSTRKLRFMFEDHELDNILVKAPGARTAHRKALIREAFKLAQAEM</sequence>
<dbReference type="FunFam" id="3.30.40.10:FF:000007">
    <property type="entry name" value="Bromodomain containing 1, isoform CRA_b"/>
    <property type="match status" value="1"/>
</dbReference>
<dbReference type="GO" id="GO:0005634">
    <property type="term" value="C:nucleus"/>
    <property type="evidence" value="ECO:0007669"/>
    <property type="project" value="UniProtKB-SubCell"/>
</dbReference>
<dbReference type="Pfam" id="PF13831">
    <property type="entry name" value="PHD_2"/>
    <property type="match status" value="1"/>
</dbReference>
<dbReference type="GO" id="GO:0006325">
    <property type="term" value="P:chromatin organization"/>
    <property type="evidence" value="ECO:0007669"/>
    <property type="project" value="UniProtKB-ARBA"/>
</dbReference>
<dbReference type="SUPFAM" id="SSF57903">
    <property type="entry name" value="FYVE/PHD zinc finger"/>
    <property type="match status" value="1"/>
</dbReference>
<organism evidence="9 10">
    <name type="scientific">Tilletia indica</name>
    <dbReference type="NCBI Taxonomy" id="43049"/>
    <lineage>
        <taxon>Eukaryota</taxon>
        <taxon>Fungi</taxon>
        <taxon>Dikarya</taxon>
        <taxon>Basidiomycota</taxon>
        <taxon>Ustilaginomycotina</taxon>
        <taxon>Exobasidiomycetes</taxon>
        <taxon>Tilletiales</taxon>
        <taxon>Tilletiaceae</taxon>
        <taxon>Tilletia</taxon>
    </lineage>
</organism>
<dbReference type="Gene3D" id="3.30.40.10">
    <property type="entry name" value="Zinc/RING finger domain, C3HC4 (zinc finger)"/>
    <property type="match status" value="2"/>
</dbReference>
<reference evidence="9" key="2">
    <citation type="journal article" date="2019" name="IMA Fungus">
        <title>Genome sequencing and comparison of five Tilletia species to identify candidate genes for the detection of regulated species infecting wheat.</title>
        <authorList>
            <person name="Nguyen H.D.T."/>
            <person name="Sultana T."/>
            <person name="Kesanakurti P."/>
            <person name="Hambleton S."/>
        </authorList>
    </citation>
    <scope>NUCLEOTIDE SEQUENCE</scope>
    <source>
        <strain evidence="9">DAOMC 236416</strain>
    </source>
</reference>